<keyword evidence="1" id="KW-0479">Metal-binding</keyword>
<dbReference type="SUPFAM" id="SSF55031">
    <property type="entry name" value="Bacterial exopeptidase dimerisation domain"/>
    <property type="match status" value="1"/>
</dbReference>
<accession>A0ABT7G483</accession>
<dbReference type="PANTHER" id="PTHR43808">
    <property type="entry name" value="ACETYLORNITHINE DEACETYLASE"/>
    <property type="match status" value="1"/>
</dbReference>
<protein>
    <submittedName>
        <fullName evidence="4">M20 family metallopeptidase</fullName>
    </submittedName>
</protein>
<dbReference type="InterPro" id="IPR036264">
    <property type="entry name" value="Bact_exopeptidase_dim_dom"/>
</dbReference>
<dbReference type="Pfam" id="PF01546">
    <property type="entry name" value="Peptidase_M20"/>
    <property type="match status" value="1"/>
</dbReference>
<dbReference type="PANTHER" id="PTHR43808:SF9">
    <property type="entry name" value="BLL0789 PROTEIN"/>
    <property type="match status" value="1"/>
</dbReference>
<dbReference type="Pfam" id="PF07687">
    <property type="entry name" value="M20_dimer"/>
    <property type="match status" value="1"/>
</dbReference>
<dbReference type="EMBL" id="JASNVK010000017">
    <property type="protein sequence ID" value="MDK4301346.1"/>
    <property type="molecule type" value="Genomic_DNA"/>
</dbReference>
<organism evidence="4 5">
    <name type="scientific">Corynebacterium propinquum</name>
    <dbReference type="NCBI Taxonomy" id="43769"/>
    <lineage>
        <taxon>Bacteria</taxon>
        <taxon>Bacillati</taxon>
        <taxon>Actinomycetota</taxon>
        <taxon>Actinomycetes</taxon>
        <taxon>Mycobacteriales</taxon>
        <taxon>Corynebacteriaceae</taxon>
        <taxon>Corynebacterium</taxon>
    </lineage>
</organism>
<dbReference type="Proteomes" id="UP001243856">
    <property type="component" value="Unassembled WGS sequence"/>
</dbReference>
<dbReference type="SUPFAM" id="SSF53187">
    <property type="entry name" value="Zn-dependent exopeptidases"/>
    <property type="match status" value="1"/>
</dbReference>
<comment type="caution">
    <text evidence="4">The sequence shown here is derived from an EMBL/GenBank/DDBJ whole genome shotgun (WGS) entry which is preliminary data.</text>
</comment>
<evidence type="ECO:0000256" key="2">
    <source>
        <dbReference type="ARBA" id="ARBA00022801"/>
    </source>
</evidence>
<evidence type="ECO:0000313" key="5">
    <source>
        <dbReference type="Proteomes" id="UP001243856"/>
    </source>
</evidence>
<evidence type="ECO:0000259" key="3">
    <source>
        <dbReference type="Pfam" id="PF07687"/>
    </source>
</evidence>
<reference evidence="4 5" key="1">
    <citation type="submission" date="2023-05" db="EMBL/GenBank/DDBJ databases">
        <title>Metabolic capabilities are highly conserved among human nasal-associated Corynebacterium species in pangenomic analyses.</title>
        <authorList>
            <person name="Tran T.H."/>
            <person name="Roberts A.Q."/>
            <person name="Escapa I.F."/>
            <person name="Gao W."/>
            <person name="Conlan S."/>
            <person name="Kong H."/>
            <person name="Segre J.A."/>
            <person name="Kelly M.S."/>
            <person name="Lemon K.P."/>
        </authorList>
    </citation>
    <scope>NUCLEOTIDE SEQUENCE [LARGE SCALE GENOMIC DNA]</scope>
    <source>
        <strain evidence="4 5">KPL2811</strain>
    </source>
</reference>
<feature type="domain" description="Peptidase M20 dimerisation" evidence="3">
    <location>
        <begin position="195"/>
        <end position="288"/>
    </location>
</feature>
<dbReference type="Gene3D" id="3.30.70.360">
    <property type="match status" value="1"/>
</dbReference>
<dbReference type="InterPro" id="IPR017150">
    <property type="entry name" value="Pept_M20_glutamate_carboxypep"/>
</dbReference>
<sequence>MHNSFFPSSIDEVSKNIEYILDDILTLVDSESYSTDLAQLDETIELVKTIFSQRLGKPDALKRFKSKTHGDAMLFRYDGKSSSTENPEVVTFIGHYDTVWPTGTIKNWGPRDFTDEAGRRVLSGPGIFDMKTGVVESIWVAKLLRELDDYPTIQFLINGDEELGSPFSRSIIEDVASKSDSVLVFEASEQGQIKTARKGVGLITITATGIESHAGLDPTKGASAISALLEIGLQVNRLANLEKGTTVNIGLLSGGSGTNVVAGKATAKIDIRIEDPAERDRLDQALDSITWQDSRVKISIDRDWNRPPMVFTPQSQQLFARIEEAGKKLGKEVVHTAVGGASDANYVSALGVPVICGVGAFGGGAHARHEFIYPDELPYGIALLVETFK</sequence>
<dbReference type="RefSeq" id="WP_284576198.1">
    <property type="nucleotide sequence ID" value="NZ_CP100361.1"/>
</dbReference>
<dbReference type="InterPro" id="IPR050072">
    <property type="entry name" value="Peptidase_M20A"/>
</dbReference>
<dbReference type="Gene3D" id="3.40.630.10">
    <property type="entry name" value="Zn peptidases"/>
    <property type="match status" value="1"/>
</dbReference>
<proteinExistence type="predicted"/>
<dbReference type="InterPro" id="IPR002933">
    <property type="entry name" value="Peptidase_M20"/>
</dbReference>
<dbReference type="CDD" id="cd03885">
    <property type="entry name" value="M20_CPDG2"/>
    <property type="match status" value="1"/>
</dbReference>
<name>A0ABT7G483_9CORY</name>
<evidence type="ECO:0000313" key="4">
    <source>
        <dbReference type="EMBL" id="MDK4301346.1"/>
    </source>
</evidence>
<dbReference type="PIRSF" id="PIRSF037238">
    <property type="entry name" value="Carboxypeptidase_G2"/>
    <property type="match status" value="1"/>
</dbReference>
<dbReference type="InterPro" id="IPR011650">
    <property type="entry name" value="Peptidase_M20_dimer"/>
</dbReference>
<evidence type="ECO:0000256" key="1">
    <source>
        <dbReference type="ARBA" id="ARBA00022723"/>
    </source>
</evidence>
<gene>
    <name evidence="4" type="ORF">QPX45_08875</name>
</gene>
<keyword evidence="2" id="KW-0378">Hydrolase</keyword>
<keyword evidence="5" id="KW-1185">Reference proteome</keyword>